<dbReference type="InterPro" id="IPR034457">
    <property type="entry name" value="Organic_radical-activating"/>
</dbReference>
<evidence type="ECO:0000256" key="4">
    <source>
        <dbReference type="ARBA" id="ARBA00022691"/>
    </source>
</evidence>
<dbReference type="EMBL" id="PEZL01000019">
    <property type="protein sequence ID" value="PIS13501.1"/>
    <property type="molecule type" value="Genomic_DNA"/>
</dbReference>
<keyword evidence="4" id="KW-0949">S-adenosyl-L-methionine</keyword>
<dbReference type="PROSITE" id="PS01087">
    <property type="entry name" value="RADICAL_ACTIVATING"/>
    <property type="match status" value="1"/>
</dbReference>
<dbReference type="SFLD" id="SFLDG01094">
    <property type="entry name" value="Uncharacterised_Radical_SAM_Su"/>
    <property type="match status" value="1"/>
</dbReference>
<dbReference type="Pfam" id="PF04055">
    <property type="entry name" value="Radical_SAM"/>
    <property type="match status" value="1"/>
</dbReference>
<evidence type="ECO:0000256" key="5">
    <source>
        <dbReference type="ARBA" id="ARBA00022723"/>
    </source>
</evidence>
<organism evidence="10 11">
    <name type="scientific">Candidatus Tagabacteria bacterium CG09_land_8_20_14_0_10_41_14</name>
    <dbReference type="NCBI Taxonomy" id="1975021"/>
    <lineage>
        <taxon>Bacteria</taxon>
        <taxon>Candidatus Tagaibacteriota</taxon>
    </lineage>
</organism>
<evidence type="ECO:0000256" key="1">
    <source>
        <dbReference type="ARBA" id="ARBA00001966"/>
    </source>
</evidence>
<dbReference type="SUPFAM" id="SSF102114">
    <property type="entry name" value="Radical SAM enzymes"/>
    <property type="match status" value="1"/>
</dbReference>
<accession>A0A2H0WLG5</accession>
<dbReference type="AlphaFoldDB" id="A0A2H0WLG5"/>
<evidence type="ECO:0000259" key="9">
    <source>
        <dbReference type="PROSITE" id="PS51918"/>
    </source>
</evidence>
<dbReference type="PROSITE" id="PS51918">
    <property type="entry name" value="RADICAL_SAM"/>
    <property type="match status" value="1"/>
</dbReference>
<dbReference type="CDD" id="cd01335">
    <property type="entry name" value="Radical_SAM"/>
    <property type="match status" value="1"/>
</dbReference>
<sequence>MTIGGFQKFSLIDYPDKISAVVFTRGCNFRCPYCHNPELVDLGRTGSDTNDIKEKEIFSFLKNRRGKLDAVVITGGEPTLQPDLPEFIEKIKKMGFLIKMDTNGSKPKVIKKVIDSRLADYLAMDIKAPLRKYYLFSVPKTDLNSIRQSIELIMNSGVNYEFRTTVLKSLLAKEDILKIAELIKGSRLYVLQPFVSSKALDSSCFVQENYSDEEFEELRKTSENLVRKCLVR</sequence>
<evidence type="ECO:0000256" key="2">
    <source>
        <dbReference type="ARBA" id="ARBA00009777"/>
    </source>
</evidence>
<comment type="cofactor">
    <cofactor evidence="1">
        <name>[4Fe-4S] cluster</name>
        <dbReference type="ChEBI" id="CHEBI:49883"/>
    </cofactor>
</comment>
<dbReference type="InterPro" id="IPR013785">
    <property type="entry name" value="Aldolase_TIM"/>
</dbReference>
<comment type="similarity">
    <text evidence="2">Belongs to the organic radical-activating enzymes family.</text>
</comment>
<keyword evidence="8" id="KW-0411">Iron-sulfur</keyword>
<dbReference type="InterPro" id="IPR058240">
    <property type="entry name" value="rSAM_sf"/>
</dbReference>
<keyword evidence="6" id="KW-0560">Oxidoreductase</keyword>
<dbReference type="GO" id="GO:0016491">
    <property type="term" value="F:oxidoreductase activity"/>
    <property type="evidence" value="ECO:0007669"/>
    <property type="project" value="UniProtKB-KW"/>
</dbReference>
<evidence type="ECO:0000313" key="11">
    <source>
        <dbReference type="Proteomes" id="UP000230353"/>
    </source>
</evidence>
<evidence type="ECO:0000256" key="7">
    <source>
        <dbReference type="ARBA" id="ARBA00023004"/>
    </source>
</evidence>
<dbReference type="GO" id="GO:0051539">
    <property type="term" value="F:4 iron, 4 sulfur cluster binding"/>
    <property type="evidence" value="ECO:0007669"/>
    <property type="project" value="UniProtKB-KW"/>
</dbReference>
<dbReference type="SFLD" id="SFLDS00029">
    <property type="entry name" value="Radical_SAM"/>
    <property type="match status" value="1"/>
</dbReference>
<keyword evidence="5" id="KW-0479">Metal-binding</keyword>
<dbReference type="Gene3D" id="3.20.20.70">
    <property type="entry name" value="Aldolase class I"/>
    <property type="match status" value="1"/>
</dbReference>
<dbReference type="GO" id="GO:0046872">
    <property type="term" value="F:metal ion binding"/>
    <property type="evidence" value="ECO:0007669"/>
    <property type="project" value="UniProtKB-KW"/>
</dbReference>
<keyword evidence="7" id="KW-0408">Iron</keyword>
<dbReference type="Proteomes" id="UP000230353">
    <property type="component" value="Unassembled WGS sequence"/>
</dbReference>
<dbReference type="InterPro" id="IPR012840">
    <property type="entry name" value="NrdG2"/>
</dbReference>
<dbReference type="PANTHER" id="PTHR30352:SF13">
    <property type="entry name" value="GLYCYL-RADICAL ENZYME ACTIVATING ENZYME YJJW-RELATED"/>
    <property type="match status" value="1"/>
</dbReference>
<evidence type="ECO:0000256" key="6">
    <source>
        <dbReference type="ARBA" id="ARBA00023002"/>
    </source>
</evidence>
<evidence type="ECO:0000256" key="3">
    <source>
        <dbReference type="ARBA" id="ARBA00022485"/>
    </source>
</evidence>
<proteinExistence type="inferred from homology"/>
<feature type="domain" description="Radical SAM core" evidence="9">
    <location>
        <begin position="13"/>
        <end position="228"/>
    </location>
</feature>
<dbReference type="InterPro" id="IPR007197">
    <property type="entry name" value="rSAM"/>
</dbReference>
<evidence type="ECO:0000256" key="8">
    <source>
        <dbReference type="ARBA" id="ARBA00023014"/>
    </source>
</evidence>
<dbReference type="NCBIfam" id="TIGR02495">
    <property type="entry name" value="NrdG2"/>
    <property type="match status" value="1"/>
</dbReference>
<comment type="caution">
    <text evidence="10">The sequence shown here is derived from an EMBL/GenBank/DDBJ whole genome shotgun (WGS) entry which is preliminary data.</text>
</comment>
<keyword evidence="3" id="KW-0004">4Fe-4S</keyword>
<dbReference type="InterPro" id="IPR001989">
    <property type="entry name" value="Radical_activat_CS"/>
</dbReference>
<protein>
    <submittedName>
        <fullName evidence="10">Anaerobic ribonucleoside-triphosphate reductase activating protein</fullName>
    </submittedName>
</protein>
<reference evidence="11" key="1">
    <citation type="submission" date="2017-09" db="EMBL/GenBank/DDBJ databases">
        <title>Depth-based differentiation of microbial function through sediment-hosted aquifers and enrichment of novel symbionts in the deep terrestrial subsurface.</title>
        <authorList>
            <person name="Probst A.J."/>
            <person name="Ladd B."/>
            <person name="Jarett J.K."/>
            <person name="Geller-Mcgrath D.E."/>
            <person name="Sieber C.M.K."/>
            <person name="Emerson J.B."/>
            <person name="Anantharaman K."/>
            <person name="Thomas B.C."/>
            <person name="Malmstrom R."/>
            <person name="Stieglmeier M."/>
            <person name="Klingl A."/>
            <person name="Woyke T."/>
            <person name="Ryan C.M."/>
            <person name="Banfield J.F."/>
        </authorList>
    </citation>
    <scope>NUCLEOTIDE SEQUENCE [LARGE SCALE GENOMIC DNA]</scope>
</reference>
<name>A0A2H0WLG5_9BACT</name>
<dbReference type="SFLD" id="SFLDG01067">
    <property type="entry name" value="SPASM/twitch_domain_containing"/>
    <property type="match status" value="1"/>
</dbReference>
<gene>
    <name evidence="10" type="ORF">COT67_01365</name>
</gene>
<dbReference type="PANTHER" id="PTHR30352">
    <property type="entry name" value="PYRUVATE FORMATE-LYASE-ACTIVATING ENZYME"/>
    <property type="match status" value="1"/>
</dbReference>
<evidence type="ECO:0000313" key="10">
    <source>
        <dbReference type="EMBL" id="PIS13501.1"/>
    </source>
</evidence>